<protein>
    <submittedName>
        <fullName evidence="1">Uncharacterized protein</fullName>
    </submittedName>
</protein>
<dbReference type="EMBL" id="CM004387">
    <property type="protein sequence ID" value="OAY61925.1"/>
    <property type="molecule type" value="Genomic_DNA"/>
</dbReference>
<organism evidence="1">
    <name type="scientific">Manihot esculenta</name>
    <name type="common">Cassava</name>
    <name type="synonym">Jatropha manihot</name>
    <dbReference type="NCBI Taxonomy" id="3983"/>
    <lineage>
        <taxon>Eukaryota</taxon>
        <taxon>Viridiplantae</taxon>
        <taxon>Streptophyta</taxon>
        <taxon>Embryophyta</taxon>
        <taxon>Tracheophyta</taxon>
        <taxon>Spermatophyta</taxon>
        <taxon>Magnoliopsida</taxon>
        <taxon>eudicotyledons</taxon>
        <taxon>Gunneridae</taxon>
        <taxon>Pentapetalae</taxon>
        <taxon>rosids</taxon>
        <taxon>fabids</taxon>
        <taxon>Malpighiales</taxon>
        <taxon>Euphorbiaceae</taxon>
        <taxon>Crotonoideae</taxon>
        <taxon>Manihoteae</taxon>
        <taxon>Manihot</taxon>
    </lineage>
</organism>
<accession>A0A2C9WNA1</accession>
<proteinExistence type="predicted"/>
<evidence type="ECO:0000313" key="1">
    <source>
        <dbReference type="EMBL" id="OAY61925.1"/>
    </source>
</evidence>
<dbReference type="AlphaFoldDB" id="A0A2C9WNA1"/>
<name>A0A2C9WNA1_MANES</name>
<reference evidence="1" key="1">
    <citation type="submission" date="2016-02" db="EMBL/GenBank/DDBJ databases">
        <title>WGS assembly of Manihot esculenta.</title>
        <authorList>
            <person name="Bredeson J.V."/>
            <person name="Prochnik S.E."/>
            <person name="Lyons J.B."/>
            <person name="Schmutz J."/>
            <person name="Grimwood J."/>
            <person name="Vrebalov J."/>
            <person name="Bart R.S."/>
            <person name="Amuge T."/>
            <person name="Ferguson M.E."/>
            <person name="Green R."/>
            <person name="Putnam N."/>
            <person name="Stites J."/>
            <person name="Rounsley S."/>
            <person name="Rokhsar D.S."/>
        </authorList>
    </citation>
    <scope>NUCLEOTIDE SEQUENCE [LARGE SCALE GENOMIC DNA]</scope>
    <source>
        <tissue evidence="1">Leaf</tissue>
    </source>
</reference>
<sequence>MIQVSFSPVPFIPSVPSLNELGKMGRSAGRSSMTERSSALLASLKTGASLELGFTGAGRPIEQVGQIPKLTIFQD</sequence>
<gene>
    <name evidence="1" type="ORF">MANES_01G227800</name>
</gene>